<dbReference type="Gene3D" id="3.40.640.10">
    <property type="entry name" value="Type I PLP-dependent aspartate aminotransferase-like (Major domain)"/>
    <property type="match status" value="1"/>
</dbReference>
<dbReference type="AlphaFoldDB" id="A0A0S2KBB1"/>
<evidence type="ECO:0000256" key="3">
    <source>
        <dbReference type="ARBA" id="ARBA00011881"/>
    </source>
</evidence>
<feature type="domain" description="Aromatic amino acid beta-eliminating lyase/threonine aldolase" evidence="7">
    <location>
        <begin position="17"/>
        <end position="293"/>
    </location>
</feature>
<sequence length="352" mass="38541">MIPENQLMTMPNDQYIDFRSDTVTRPTPAMRQAMMQADVGDDVWGEDPTVIELEQVLAARAGMQAGLFMPSGTQSNLVALLTHCARGDEYIVGQQAHTYKYEGGGAAVLGGIQPQPLNMTAFGGLDLDEVEQAIKPDDCHFARTRLLCLENTVHGKVLPLDYIEQARELTDEHGLLLHLDGARIFNAVVKLGCELQEITRHVHTISICLSKGLGAPVGSVLLGPQTFINQARRWRKVTGGGMRQAGILAAAGLHALDHHIQRLADDHRRAADLAGHLMKAGFELDQPQTNMLFINSGQLPRQALASWLDDHGIKADCLGRDSIRLVTHLDISDADIARAGEVFTAFMRAHRL</sequence>
<dbReference type="KEGG" id="pspi:PS2015_841"/>
<proteinExistence type="inferred from homology"/>
<dbReference type="STRING" id="1249552.PS2015_841"/>
<dbReference type="NCBIfam" id="NF007825">
    <property type="entry name" value="PRK10534.1"/>
    <property type="match status" value="1"/>
</dbReference>
<dbReference type="CDD" id="cd06502">
    <property type="entry name" value="TA_like"/>
    <property type="match status" value="1"/>
</dbReference>
<dbReference type="Pfam" id="PF01212">
    <property type="entry name" value="Beta_elim_lyase"/>
    <property type="match status" value="1"/>
</dbReference>
<evidence type="ECO:0000313" key="9">
    <source>
        <dbReference type="Proteomes" id="UP000065641"/>
    </source>
</evidence>
<dbReference type="SUPFAM" id="SSF53383">
    <property type="entry name" value="PLP-dependent transferases"/>
    <property type="match status" value="1"/>
</dbReference>
<dbReference type="EMBL" id="CP013189">
    <property type="protein sequence ID" value="ALO45513.1"/>
    <property type="molecule type" value="Genomic_DNA"/>
</dbReference>
<dbReference type="GO" id="GO:0005829">
    <property type="term" value="C:cytosol"/>
    <property type="evidence" value="ECO:0007669"/>
    <property type="project" value="TreeGrafter"/>
</dbReference>
<evidence type="ECO:0000256" key="5">
    <source>
        <dbReference type="ARBA" id="ARBA00023239"/>
    </source>
</evidence>
<evidence type="ECO:0000259" key="7">
    <source>
        <dbReference type="Pfam" id="PF01212"/>
    </source>
</evidence>
<dbReference type="GO" id="GO:0008732">
    <property type="term" value="F:L-allo-threonine aldolase activity"/>
    <property type="evidence" value="ECO:0007669"/>
    <property type="project" value="TreeGrafter"/>
</dbReference>
<protein>
    <submittedName>
        <fullName evidence="8">Threonine aldolase</fullName>
    </submittedName>
</protein>
<keyword evidence="4" id="KW-0663">Pyridoxal phosphate</keyword>
<dbReference type="InterPro" id="IPR015421">
    <property type="entry name" value="PyrdxlP-dep_Trfase_major"/>
</dbReference>
<evidence type="ECO:0000256" key="2">
    <source>
        <dbReference type="ARBA" id="ARBA00006966"/>
    </source>
</evidence>
<dbReference type="FunFam" id="3.40.640.10:FF:000030">
    <property type="entry name" value="Low-specificity L-threonine aldolase"/>
    <property type="match status" value="1"/>
</dbReference>
<organism evidence="8 9">
    <name type="scientific">Pseudohongiella spirulinae</name>
    <dbReference type="NCBI Taxonomy" id="1249552"/>
    <lineage>
        <taxon>Bacteria</taxon>
        <taxon>Pseudomonadati</taxon>
        <taxon>Pseudomonadota</taxon>
        <taxon>Gammaproteobacteria</taxon>
        <taxon>Pseudomonadales</taxon>
        <taxon>Pseudohongiellaceae</taxon>
        <taxon>Pseudohongiella</taxon>
    </lineage>
</organism>
<reference evidence="8 9" key="1">
    <citation type="submission" date="2015-11" db="EMBL/GenBank/DDBJ databases">
        <authorList>
            <person name="Zhang Y."/>
            <person name="Guo Z."/>
        </authorList>
    </citation>
    <scope>NUCLEOTIDE SEQUENCE [LARGE SCALE GENOMIC DNA]</scope>
    <source>
        <strain evidence="8 9">KCTC 32221</strain>
    </source>
</reference>
<evidence type="ECO:0000256" key="4">
    <source>
        <dbReference type="ARBA" id="ARBA00022898"/>
    </source>
</evidence>
<comment type="similarity">
    <text evidence="2">Belongs to the threonine aldolase family.</text>
</comment>
<dbReference type="InterPro" id="IPR023603">
    <property type="entry name" value="Low_specificity_L-TA-like"/>
</dbReference>
<accession>A0A0S2KBB1</accession>
<dbReference type="InterPro" id="IPR001597">
    <property type="entry name" value="ArAA_b-elim_lyase/Thr_aldolase"/>
</dbReference>
<feature type="modified residue" description="N6-(pyridoxal phosphate)lysine" evidence="6">
    <location>
        <position position="211"/>
    </location>
</feature>
<comment type="subunit">
    <text evidence="3">Homotetramer.</text>
</comment>
<dbReference type="Proteomes" id="UP000065641">
    <property type="component" value="Chromosome"/>
</dbReference>
<evidence type="ECO:0000256" key="1">
    <source>
        <dbReference type="ARBA" id="ARBA00001933"/>
    </source>
</evidence>
<dbReference type="GO" id="GO:0006567">
    <property type="term" value="P:L-threonine catabolic process"/>
    <property type="evidence" value="ECO:0007669"/>
    <property type="project" value="TreeGrafter"/>
</dbReference>
<dbReference type="InterPro" id="IPR015422">
    <property type="entry name" value="PyrdxlP-dep_Trfase_small"/>
</dbReference>
<keyword evidence="9" id="KW-1185">Reference proteome</keyword>
<gene>
    <name evidence="8" type="ORF">PS2015_841</name>
</gene>
<keyword evidence="5" id="KW-0456">Lyase</keyword>
<dbReference type="PATRIC" id="fig|1249552.3.peg.846"/>
<dbReference type="PANTHER" id="PTHR48097:SF9">
    <property type="entry name" value="L-THREONINE ALDOLASE"/>
    <property type="match status" value="1"/>
</dbReference>
<dbReference type="NCBIfam" id="NF041359">
    <property type="entry name" value="GntG_guanitoxin"/>
    <property type="match status" value="1"/>
</dbReference>
<dbReference type="PANTHER" id="PTHR48097">
    <property type="entry name" value="L-THREONINE ALDOLASE-RELATED"/>
    <property type="match status" value="1"/>
</dbReference>
<name>A0A0S2KBB1_9GAMM</name>
<dbReference type="GO" id="GO:0006545">
    <property type="term" value="P:glycine biosynthetic process"/>
    <property type="evidence" value="ECO:0007669"/>
    <property type="project" value="TreeGrafter"/>
</dbReference>
<dbReference type="Gene3D" id="3.90.1150.10">
    <property type="entry name" value="Aspartate Aminotransferase, domain 1"/>
    <property type="match status" value="1"/>
</dbReference>
<dbReference type="PIRSF" id="PIRSF017617">
    <property type="entry name" value="Thr_aldolase"/>
    <property type="match status" value="1"/>
</dbReference>
<evidence type="ECO:0000256" key="6">
    <source>
        <dbReference type="PIRSR" id="PIRSR017617-1"/>
    </source>
</evidence>
<dbReference type="InterPro" id="IPR015424">
    <property type="entry name" value="PyrdxlP-dep_Trfase"/>
</dbReference>
<evidence type="ECO:0000313" key="8">
    <source>
        <dbReference type="EMBL" id="ALO45513.1"/>
    </source>
</evidence>
<comment type="cofactor">
    <cofactor evidence="1">
        <name>pyridoxal 5'-phosphate</name>
        <dbReference type="ChEBI" id="CHEBI:597326"/>
    </cofactor>
</comment>